<feature type="compositionally biased region" description="Basic residues" evidence="1">
    <location>
        <begin position="707"/>
        <end position="717"/>
    </location>
</feature>
<evidence type="ECO:0000256" key="1">
    <source>
        <dbReference type="SAM" id="MobiDB-lite"/>
    </source>
</evidence>
<name>A0ABY7LKT1_9BACT</name>
<dbReference type="RefSeq" id="WP_269558304.1">
    <property type="nucleotide sequence ID" value="NZ_CP114767.1"/>
</dbReference>
<feature type="compositionally biased region" description="Low complexity" evidence="1">
    <location>
        <begin position="680"/>
        <end position="706"/>
    </location>
</feature>
<feature type="compositionally biased region" description="Acidic residues" evidence="1">
    <location>
        <begin position="364"/>
        <end position="377"/>
    </location>
</feature>
<feature type="compositionally biased region" description="Low complexity" evidence="1">
    <location>
        <begin position="816"/>
        <end position="837"/>
    </location>
</feature>
<protein>
    <submittedName>
        <fullName evidence="3">GSCFA domain-containing protein</fullName>
    </submittedName>
</protein>
<evidence type="ECO:0000313" key="3">
    <source>
        <dbReference type="EMBL" id="WBA40194.1"/>
    </source>
</evidence>
<accession>A0ABY7LKT1</accession>
<feature type="compositionally biased region" description="Low complexity" evidence="1">
    <location>
        <begin position="658"/>
        <end position="667"/>
    </location>
</feature>
<feature type="compositionally biased region" description="Basic and acidic residues" evidence="1">
    <location>
        <begin position="583"/>
        <end position="592"/>
    </location>
</feature>
<keyword evidence="4" id="KW-1185">Reference proteome</keyword>
<feature type="region of interest" description="Disordered" evidence="1">
    <location>
        <begin position="754"/>
        <end position="854"/>
    </location>
</feature>
<dbReference type="EMBL" id="CP114767">
    <property type="protein sequence ID" value="WBA40194.1"/>
    <property type="molecule type" value="Genomic_DNA"/>
</dbReference>
<evidence type="ECO:0000313" key="4">
    <source>
        <dbReference type="Proteomes" id="UP001211005"/>
    </source>
</evidence>
<feature type="compositionally biased region" description="Acidic residues" evidence="1">
    <location>
        <begin position="385"/>
        <end position="414"/>
    </location>
</feature>
<feature type="compositionally biased region" description="Low complexity" evidence="1">
    <location>
        <begin position="471"/>
        <end position="481"/>
    </location>
</feature>
<dbReference type="Pfam" id="PF08885">
    <property type="entry name" value="GSCFA"/>
    <property type="match status" value="1"/>
</dbReference>
<gene>
    <name evidence="3" type="ORF">O3303_10150</name>
</gene>
<proteinExistence type="predicted"/>
<sequence length="854" mass="90918">MFRTELPLTPHPQQLPLSARVLTIGSCFSDSIGSRLAADKVATLANPFGTVFNPLAACRLLRAAAGEDQDWQQHLVEARGRWQSLDLHATFGAESPVDLLQQTQQLLRDTGVFVATADVVVLTMGSAWVYRYKETGELVNNCHKLPAEKFEKELLTPDEIINAVAETHAYLRLHNPKLRFVLTVSPVRHAKDTLPLNAVSKSVLRVACHYLSELLPDVSYFPAYELLLDDLRDYRFYAEDMLHPSKVAEDYIWERFARTYFDAGFGRFRKDWEAVRQALSHRPLYAAAPEHRQFLESTLAKLERLASQTDVRMELLEVRHQLQNLPLPVAKPAPELEDDGEERIDIGAYSAPAPAKSTAPAPAEVEEVEEVEEFEEFESVRGDDEPVSAEPADEDDEDEEDSNDDATAESDAAEVLDALAPKKKRRSRGGAKRNKKKHAARLAAELAAAAEDGTLPAATDQPAAPTPLPAAPAVAILADPDMAPQTALERRKRNSRRGRGRDQNAAQSTDQEEATVSMDAPADLLPATKPEHQPATTEPTPVVAAVSQEEPATDTPQTAAPVAGQEPAEADETQRLARTGRSASEKRADALRKPHRANPRHKPLYADEAAPASQQQSTEPTTVPEPAPKAAPAIPITVGTGASGRLTESGKATLSARPAAPAVQSAPTAAAVIVPATTPAVPETENTPAPAQENSSAVAPAKAPVAKARRAPARKPKATIPAAAPAAEAVAVPDAPVAVVAPETPVAAPAAVAPVAAKPAAARTPRKAKPASAVPEAPIVMPATVAAPEAPAPQAPKAARKPAPKQPSAKKEPAVKKAAPAKKAATPEKPAAASKSARPARKKPAKPDNPPENA</sequence>
<feature type="domain" description="GSCFA" evidence="2">
    <location>
        <begin position="20"/>
        <end position="256"/>
    </location>
</feature>
<feature type="compositionally biased region" description="Low complexity" evidence="1">
    <location>
        <begin position="350"/>
        <end position="363"/>
    </location>
</feature>
<feature type="region of interest" description="Disordered" evidence="1">
    <location>
        <begin position="350"/>
        <end position="667"/>
    </location>
</feature>
<reference evidence="3 4" key="1">
    <citation type="submission" date="2022-12" db="EMBL/GenBank/DDBJ databases">
        <title>Hymenobacter canadensis sp. nov. isolated from lake water of the Cambridge Bay, Canada.</title>
        <authorList>
            <person name="Kim W.H."/>
            <person name="Lee Y.M."/>
        </authorList>
    </citation>
    <scope>NUCLEOTIDE SEQUENCE [LARGE SCALE GENOMIC DNA]</scope>
    <source>
        <strain evidence="3 4">PAMC 29467</strain>
    </source>
</reference>
<feature type="compositionally biased region" description="Basic residues" evidence="1">
    <location>
        <begin position="490"/>
        <end position="499"/>
    </location>
</feature>
<dbReference type="Proteomes" id="UP001211005">
    <property type="component" value="Chromosome"/>
</dbReference>
<dbReference type="InterPro" id="IPR014982">
    <property type="entry name" value="GSCFA"/>
</dbReference>
<feature type="compositionally biased region" description="Basic residues" evidence="1">
    <location>
        <begin position="421"/>
        <end position="440"/>
    </location>
</feature>
<feature type="compositionally biased region" description="Low complexity" evidence="1">
    <location>
        <begin position="441"/>
        <end position="463"/>
    </location>
</feature>
<evidence type="ECO:0000259" key="2">
    <source>
        <dbReference type="Pfam" id="PF08885"/>
    </source>
</evidence>
<feature type="compositionally biased region" description="Basic residues" evidence="1">
    <location>
        <begin position="593"/>
        <end position="603"/>
    </location>
</feature>
<organism evidence="3 4">
    <name type="scientific">Hymenobacter canadensis</name>
    <dbReference type="NCBI Taxonomy" id="2999067"/>
    <lineage>
        <taxon>Bacteria</taxon>
        <taxon>Pseudomonadati</taxon>
        <taxon>Bacteroidota</taxon>
        <taxon>Cytophagia</taxon>
        <taxon>Cytophagales</taxon>
        <taxon>Hymenobacteraceae</taxon>
        <taxon>Hymenobacter</taxon>
    </lineage>
</organism>
<feature type="region of interest" description="Disordered" evidence="1">
    <location>
        <begin position="680"/>
        <end position="718"/>
    </location>
</feature>
<feature type="compositionally biased region" description="Low complexity" evidence="1">
    <location>
        <begin position="754"/>
        <end position="763"/>
    </location>
</feature>